<dbReference type="SUPFAM" id="SSF49785">
    <property type="entry name" value="Galactose-binding domain-like"/>
    <property type="match status" value="2"/>
</dbReference>
<dbReference type="EMBL" id="JADFTS010000006">
    <property type="protein sequence ID" value="KAF9603695.1"/>
    <property type="molecule type" value="Genomic_DNA"/>
</dbReference>
<dbReference type="Gene3D" id="2.60.120.260">
    <property type="entry name" value="Galactose-binding domain-like"/>
    <property type="match status" value="1"/>
</dbReference>
<dbReference type="OrthoDB" id="1657402at2759"/>
<evidence type="ECO:0000256" key="2">
    <source>
        <dbReference type="ARBA" id="ARBA00023295"/>
    </source>
</evidence>
<keyword evidence="5" id="KW-1185">Reference proteome</keyword>
<evidence type="ECO:0000256" key="1">
    <source>
        <dbReference type="ARBA" id="ARBA00022801"/>
    </source>
</evidence>
<keyword evidence="1" id="KW-0378">Hydrolase</keyword>
<proteinExistence type="predicted"/>
<dbReference type="InterPro" id="IPR008979">
    <property type="entry name" value="Galactose-bd-like_sf"/>
</dbReference>
<name>A0A835HMQ4_9MAGN</name>
<feature type="non-terminal residue" evidence="4">
    <location>
        <position position="1"/>
    </location>
</feature>
<organism evidence="4 5">
    <name type="scientific">Coptis chinensis</name>
    <dbReference type="NCBI Taxonomy" id="261450"/>
    <lineage>
        <taxon>Eukaryota</taxon>
        <taxon>Viridiplantae</taxon>
        <taxon>Streptophyta</taxon>
        <taxon>Embryophyta</taxon>
        <taxon>Tracheophyta</taxon>
        <taxon>Spermatophyta</taxon>
        <taxon>Magnoliopsida</taxon>
        <taxon>Ranunculales</taxon>
        <taxon>Ranunculaceae</taxon>
        <taxon>Coptidoideae</taxon>
        <taxon>Coptis</taxon>
    </lineage>
</organism>
<dbReference type="PANTHER" id="PTHR23421">
    <property type="entry name" value="BETA-GALACTOSIDASE RELATED"/>
    <property type="match status" value="1"/>
</dbReference>
<comment type="caution">
    <text evidence="4">The sequence shown here is derived from an EMBL/GenBank/DDBJ whole genome shotgun (WGS) entry which is preliminary data.</text>
</comment>
<dbReference type="GO" id="GO:0005975">
    <property type="term" value="P:carbohydrate metabolic process"/>
    <property type="evidence" value="ECO:0007669"/>
    <property type="project" value="InterPro"/>
</dbReference>
<dbReference type="Pfam" id="PF21467">
    <property type="entry name" value="BetaGal_gal-bd"/>
    <property type="match status" value="1"/>
</dbReference>
<evidence type="ECO:0000259" key="3">
    <source>
        <dbReference type="Pfam" id="PF21467"/>
    </source>
</evidence>
<dbReference type="InterPro" id="IPR048913">
    <property type="entry name" value="BetaGal_gal-bd"/>
</dbReference>
<protein>
    <recommendedName>
        <fullName evidence="3">Beta-galactosidase galactose-binding domain-containing protein</fullName>
    </recommendedName>
</protein>
<sequence>VGSQRSEMMKMVPLDGGFSWKSYNEEHVPYDDNSNTVIGLLEQINITRDASDYMWNSTDIKIDPDEAFLKNEQYHVLTVLSAGHALHVFFNGQLLGKQGTVYGSLENHKLTFISSVALTRFPYLNSDPHFETWNAGVLGPVMLNDLNEGRRDLSWQKWSYKIGLEGEVLSLHSLSGSSSVEWVQGSFVSQKEPLTWYKTTFDLTDGNDPLALDMGSMGKGRVWINEQSIGRYWPAYKAFGTCGSCSYTGMNHVPCSWLNPSGNLLVIFEEWGGDPN</sequence>
<dbReference type="AlphaFoldDB" id="A0A835HMQ4"/>
<evidence type="ECO:0000313" key="4">
    <source>
        <dbReference type="EMBL" id="KAF9603695.1"/>
    </source>
</evidence>
<gene>
    <name evidence="4" type="ORF">IFM89_037458</name>
</gene>
<dbReference type="FunFam" id="2.60.120.260:FF:000037">
    <property type="entry name" value="Beta-galactosidase"/>
    <property type="match status" value="1"/>
</dbReference>
<dbReference type="PRINTS" id="PR00742">
    <property type="entry name" value="GLHYDRLASE35"/>
</dbReference>
<accession>A0A835HMQ4</accession>
<evidence type="ECO:0000313" key="5">
    <source>
        <dbReference type="Proteomes" id="UP000631114"/>
    </source>
</evidence>
<reference evidence="4 5" key="1">
    <citation type="submission" date="2020-10" db="EMBL/GenBank/DDBJ databases">
        <title>The Coptis chinensis genome and diversification of protoberbering-type alkaloids.</title>
        <authorList>
            <person name="Wang B."/>
            <person name="Shu S."/>
            <person name="Song C."/>
            <person name="Liu Y."/>
        </authorList>
    </citation>
    <scope>NUCLEOTIDE SEQUENCE [LARGE SCALE GENOMIC DNA]</scope>
    <source>
        <strain evidence="4">HL-2020</strain>
        <tissue evidence="4">Leaf</tissue>
    </source>
</reference>
<keyword evidence="2" id="KW-0326">Glycosidase</keyword>
<dbReference type="GO" id="GO:0004553">
    <property type="term" value="F:hydrolase activity, hydrolyzing O-glycosyl compounds"/>
    <property type="evidence" value="ECO:0007669"/>
    <property type="project" value="InterPro"/>
</dbReference>
<dbReference type="Proteomes" id="UP000631114">
    <property type="component" value="Unassembled WGS sequence"/>
</dbReference>
<feature type="domain" description="Beta-galactosidase galactose-binding" evidence="3">
    <location>
        <begin position="194"/>
        <end position="263"/>
    </location>
</feature>
<dbReference type="InterPro" id="IPR001944">
    <property type="entry name" value="Glycoside_Hdrlase_35"/>
</dbReference>